<gene>
    <name evidence="1" type="ORF">C3H42_02435</name>
</gene>
<evidence type="ECO:0008006" key="3">
    <source>
        <dbReference type="Google" id="ProtNLM"/>
    </source>
</evidence>
<reference evidence="1 2" key="1">
    <citation type="journal article" date="2019" name="Appl. Environ. Microbiol.">
        <title>Population genetics and characterization of Campylobacter jejuni isolates in western jackdaws and game birds in Finland.</title>
        <authorList>
            <person name="Kovanen S."/>
            <person name="Rossi M."/>
            <person name="Pohja-Mykra M."/>
            <person name="Nieminen T."/>
            <person name="Raunio-Saarnisto M."/>
            <person name="Sauvala M."/>
            <person name="Fredriksson-Ahomaa M."/>
            <person name="Hanninen M.L."/>
            <person name="Kivisto R."/>
        </authorList>
    </citation>
    <scope>NUCLEOTIDE SEQUENCE [LARGE SCALE GENOMIC DNA]</scope>
    <source>
        <strain evidence="1 2">CB296</strain>
    </source>
</reference>
<dbReference type="AlphaFoldDB" id="A0A431FU94"/>
<dbReference type="RefSeq" id="WP_126228949.1">
    <property type="nucleotide sequence ID" value="NZ_PRBM01000010.1"/>
</dbReference>
<organism evidence="1 2">
    <name type="scientific">Campylobacter jejuni</name>
    <dbReference type="NCBI Taxonomy" id="197"/>
    <lineage>
        <taxon>Bacteria</taxon>
        <taxon>Pseudomonadati</taxon>
        <taxon>Campylobacterota</taxon>
        <taxon>Epsilonproteobacteria</taxon>
        <taxon>Campylobacterales</taxon>
        <taxon>Campylobacteraceae</taxon>
        <taxon>Campylobacter</taxon>
    </lineage>
</organism>
<proteinExistence type="predicted"/>
<evidence type="ECO:0000313" key="1">
    <source>
        <dbReference type="EMBL" id="RTJ97069.1"/>
    </source>
</evidence>
<dbReference type="EMBL" id="PRCK01000001">
    <property type="protein sequence ID" value="RTJ97069.1"/>
    <property type="molecule type" value="Genomic_DNA"/>
</dbReference>
<dbReference type="Proteomes" id="UP000287237">
    <property type="component" value="Unassembled WGS sequence"/>
</dbReference>
<comment type="caution">
    <text evidence="1">The sequence shown here is derived from an EMBL/GenBank/DDBJ whole genome shotgun (WGS) entry which is preliminary data.</text>
</comment>
<dbReference type="SUPFAM" id="SSF55729">
    <property type="entry name" value="Acyl-CoA N-acyltransferases (Nat)"/>
    <property type="match status" value="1"/>
</dbReference>
<evidence type="ECO:0000313" key="2">
    <source>
        <dbReference type="Proteomes" id="UP000287237"/>
    </source>
</evidence>
<accession>A0A431FU94</accession>
<name>A0A431FU94_CAMJU</name>
<sequence>MELKNFHQHIYFKPSYAELYGEVFIFKFQEKDFFFQTIAIKTPIPNSAFYDISSPYGYSGIYTNTQNTNFLHKAFEKLSQQAKKENIIAFFLRLHPFSPYIDALKNFFHFHIVNKEIILVSTALNPEQIRHNYSVKIRNSVIKAREKLNIDFCTLEDLSNFQKLYHETMSRNKADKFYYFDGEYFTSLFKLPESVFLKASLDNEILAFACFFLYKDISYYHLSANSLKENANSALLDFFFEYAHKQDSQICILGGGLKDHDSLYNFKKKFSRLKTNFEIAGLVFDEKNYQKICQNYANNKFLKYRY</sequence>
<dbReference type="Gene3D" id="3.40.630.30">
    <property type="match status" value="1"/>
</dbReference>
<protein>
    <recommendedName>
        <fullName evidence="3">GNAT family N-acetyltransferase</fullName>
    </recommendedName>
</protein>
<dbReference type="InterPro" id="IPR016181">
    <property type="entry name" value="Acyl_CoA_acyltransferase"/>
</dbReference>